<dbReference type="Proteomes" id="UP000318582">
    <property type="component" value="Unassembled WGS sequence"/>
</dbReference>
<reference evidence="1 2" key="1">
    <citation type="journal article" date="2019" name="Sci. Rep.">
        <title>Comparative genomics of chytrid fungi reveal insights into the obligate biotrophic and pathogenic lifestyle of Synchytrium endobioticum.</title>
        <authorList>
            <person name="van de Vossenberg B.T.L.H."/>
            <person name="Warris S."/>
            <person name="Nguyen H.D.T."/>
            <person name="van Gent-Pelzer M.P.E."/>
            <person name="Joly D.L."/>
            <person name="van de Geest H.C."/>
            <person name="Bonants P.J.M."/>
            <person name="Smith D.S."/>
            <person name="Levesque C.A."/>
            <person name="van der Lee T.A.J."/>
        </authorList>
    </citation>
    <scope>NUCLEOTIDE SEQUENCE [LARGE SCALE GENOMIC DNA]</scope>
    <source>
        <strain evidence="1 2">CBS 809.83</strain>
    </source>
</reference>
<gene>
    <name evidence="1" type="ORF">PhCBS80983_g01952</name>
</gene>
<dbReference type="AlphaFoldDB" id="A0A507E9W6"/>
<dbReference type="EMBL" id="QEAQ01000017">
    <property type="protein sequence ID" value="TPX60187.1"/>
    <property type="molecule type" value="Genomic_DNA"/>
</dbReference>
<evidence type="ECO:0000313" key="2">
    <source>
        <dbReference type="Proteomes" id="UP000318582"/>
    </source>
</evidence>
<evidence type="ECO:0000313" key="1">
    <source>
        <dbReference type="EMBL" id="TPX60187.1"/>
    </source>
</evidence>
<dbReference type="PANTHER" id="PTHR36986:SF1">
    <property type="entry name" value="UPF0643 PROTEIN PB2B2.08"/>
    <property type="match status" value="1"/>
</dbReference>
<protein>
    <submittedName>
        <fullName evidence="1">Uncharacterized protein</fullName>
    </submittedName>
</protein>
<keyword evidence="2" id="KW-1185">Reference proteome</keyword>
<proteinExistence type="predicted"/>
<accession>A0A507E9W6</accession>
<name>A0A507E9W6_9FUNG</name>
<dbReference type="PANTHER" id="PTHR36986">
    <property type="entry name" value="UPF0643 PROTEIN PB2B2.08"/>
    <property type="match status" value="1"/>
</dbReference>
<organism evidence="1 2">
    <name type="scientific">Powellomyces hirtus</name>
    <dbReference type="NCBI Taxonomy" id="109895"/>
    <lineage>
        <taxon>Eukaryota</taxon>
        <taxon>Fungi</taxon>
        <taxon>Fungi incertae sedis</taxon>
        <taxon>Chytridiomycota</taxon>
        <taxon>Chytridiomycota incertae sedis</taxon>
        <taxon>Chytridiomycetes</taxon>
        <taxon>Spizellomycetales</taxon>
        <taxon>Powellomycetaceae</taxon>
        <taxon>Powellomyces</taxon>
    </lineage>
</organism>
<sequence>MAASVAAYPAQTIINECPFANNSKHSTVNSSPTTYSAQAHGICPLSSSANQGHIDCQSVGNLHLTPADHALSAALQNLTAIDPNYRTAPLSTSFNWSQVAASLPADISGKWYIVVFRSVRRADANSRTLYDADGAAHEEAKNSGGILTYWYGRLELSDNTCLAMCVWANRDFAKQATQLPSHAIAMRLAARMYVSYTLERYWLMKEKGEDTFRIEQIYK</sequence>
<comment type="caution">
    <text evidence="1">The sequence shown here is derived from an EMBL/GenBank/DDBJ whole genome shotgun (WGS) entry which is preliminary data.</text>
</comment>